<dbReference type="RefSeq" id="XP_018391442.1">
    <property type="nucleotide sequence ID" value="XM_018524006.1"/>
</dbReference>
<evidence type="ECO:0000313" key="6">
    <source>
        <dbReference type="Proteomes" id="UP000077248"/>
    </source>
</evidence>
<feature type="compositionally biased region" description="Low complexity" evidence="3">
    <location>
        <begin position="625"/>
        <end position="636"/>
    </location>
</feature>
<dbReference type="VEuPathDB" id="FungiDB:CC77DRAFT_1015356"/>
<sequence>MAEDLESVSDLHRLCSIVKMLILLNDTAIIEYVVTDPVVLGVVGALEYDPDFPLHKANHRQYLADESKFKEVVRIEDENIKRKIHYTYRLQYLKDVVLARILDDPTFSVLNSLIFFHQVDIVQHLQANGPFLKELFSIFSPKEQNLARKKDAVLFIQQCCAIAKSLQANVRAQLYQNFISSGLLEVIQFALKHQDASVRVAGTDILVSLIDHDALMVRSYIFKAIQEKSKPLTDTLIELLLIEVDLGVKAQMADAIKILLDPNANSASIEALGRTNSDFLAKMRGQLPSIPQTDSFIQNFYDESARKLFQPLKDLEGRESMDDLSMQEVSLYAHLVEVLCFFIRQHSFRSKYFILSEGLAVRVAQLMGCPEKHLKLTALKYFRTVLGFHDETHNRQIIQHELFEPILKILFDTMPRDNLLNSACLELFEFIRRENIKMIVQHLVETYREKLQDITYVDTFQNLILKYDQNHEPVTTQEMDNSFTSVDSDTPARHATAINGGKWGQGLKEVDPDEEAYFNTSDDEDDHLSGAGKLAMNGASPVRPLVNYPDDDADDADMDDLASDVAASAHKIPITQTPEEGTSPSSTSAGSPPERISEKRRREEDEEDELLASISTSAGPKRRASTSSNASSGSLRSLRRKSPNVNSGKDSGGTPKKISLSIPLKSSGEGGESE</sequence>
<feature type="region of interest" description="Disordered" evidence="3">
    <location>
        <begin position="517"/>
        <end position="558"/>
    </location>
</feature>
<dbReference type="GO" id="GO:0072542">
    <property type="term" value="F:protein phosphatase activator activity"/>
    <property type="evidence" value="ECO:0007669"/>
    <property type="project" value="TreeGrafter"/>
</dbReference>
<protein>
    <submittedName>
        <fullName evidence="5">DUF625-domain-containing protein</fullName>
    </submittedName>
</protein>
<dbReference type="GO" id="GO:0006974">
    <property type="term" value="P:DNA damage response"/>
    <property type="evidence" value="ECO:0007669"/>
    <property type="project" value="TreeGrafter"/>
</dbReference>
<dbReference type="Proteomes" id="UP000077248">
    <property type="component" value="Unassembled WGS sequence"/>
</dbReference>
<dbReference type="InterPro" id="IPR006887">
    <property type="entry name" value="P4R3-like_central_dom"/>
</dbReference>
<dbReference type="PANTHER" id="PTHR23318:SF0">
    <property type="entry name" value="SERINE_THREONINE-PROTEIN PHOSPHATASE 4 REGULATORY SUBUNIT 3"/>
    <property type="match status" value="1"/>
</dbReference>
<evidence type="ECO:0000256" key="3">
    <source>
        <dbReference type="SAM" id="MobiDB-lite"/>
    </source>
</evidence>
<feature type="domain" description="Serine/threonine-protein phosphatase 4 regulatory subunit 3-like central" evidence="4">
    <location>
        <begin position="1"/>
        <end position="469"/>
    </location>
</feature>
<dbReference type="SUPFAM" id="SSF48371">
    <property type="entry name" value="ARM repeat"/>
    <property type="match status" value="1"/>
</dbReference>
<keyword evidence="2" id="KW-0539">Nucleus</keyword>
<feature type="compositionally biased region" description="Acidic residues" evidence="3">
    <location>
        <begin position="549"/>
        <end position="558"/>
    </location>
</feature>
<dbReference type="STRING" id="5599.A0A177E3H4"/>
<dbReference type="AlphaFoldDB" id="A0A177E3H4"/>
<feature type="compositionally biased region" description="Acidic residues" evidence="3">
    <location>
        <begin position="517"/>
        <end position="526"/>
    </location>
</feature>
<dbReference type="GeneID" id="29109600"/>
<dbReference type="PANTHER" id="PTHR23318">
    <property type="entry name" value="ATP SYNTHASE GAMMA-RELATED"/>
    <property type="match status" value="1"/>
</dbReference>
<feature type="region of interest" description="Disordered" evidence="3">
    <location>
        <begin position="573"/>
        <end position="674"/>
    </location>
</feature>
<gene>
    <name evidence="5" type="ORF">CC77DRAFT_1015356</name>
</gene>
<evidence type="ECO:0000259" key="4">
    <source>
        <dbReference type="Pfam" id="PF04802"/>
    </source>
</evidence>
<dbReference type="KEGG" id="aalt:CC77DRAFT_1015356"/>
<keyword evidence="6" id="KW-1185">Reference proteome</keyword>
<dbReference type="InterPro" id="IPR051137">
    <property type="entry name" value="PP4R3-like"/>
</dbReference>
<dbReference type="GO" id="GO:0005654">
    <property type="term" value="C:nucleoplasm"/>
    <property type="evidence" value="ECO:0007669"/>
    <property type="project" value="TreeGrafter"/>
</dbReference>
<dbReference type="InterPro" id="IPR016024">
    <property type="entry name" value="ARM-type_fold"/>
</dbReference>
<evidence type="ECO:0000313" key="5">
    <source>
        <dbReference type="EMBL" id="OAG26021.1"/>
    </source>
</evidence>
<dbReference type="Pfam" id="PF04802">
    <property type="entry name" value="PP4R3"/>
    <property type="match status" value="1"/>
</dbReference>
<dbReference type="OMA" id="AHTYISI"/>
<accession>A0A177E3H4</accession>
<proteinExistence type="predicted"/>
<comment type="subcellular location">
    <subcellularLocation>
        <location evidence="1">Nucleus</location>
    </subcellularLocation>
</comment>
<dbReference type="GO" id="GO:0030289">
    <property type="term" value="C:protein phosphatase 4 complex"/>
    <property type="evidence" value="ECO:0007669"/>
    <property type="project" value="TreeGrafter"/>
</dbReference>
<evidence type="ECO:0000256" key="1">
    <source>
        <dbReference type="ARBA" id="ARBA00004123"/>
    </source>
</evidence>
<feature type="compositionally biased region" description="Low complexity" evidence="3">
    <location>
        <begin position="655"/>
        <end position="667"/>
    </location>
</feature>
<feature type="compositionally biased region" description="Low complexity" evidence="3">
    <location>
        <begin position="577"/>
        <end position="594"/>
    </location>
</feature>
<name>A0A177E3H4_ALTAL</name>
<dbReference type="EMBL" id="KV441469">
    <property type="protein sequence ID" value="OAG26021.1"/>
    <property type="molecule type" value="Genomic_DNA"/>
</dbReference>
<evidence type="ECO:0000256" key="2">
    <source>
        <dbReference type="ARBA" id="ARBA00023242"/>
    </source>
</evidence>
<reference evidence="5 6" key="1">
    <citation type="submission" date="2016-05" db="EMBL/GenBank/DDBJ databases">
        <title>Comparative analysis of secretome profiles of manganese(II)-oxidizing ascomycete fungi.</title>
        <authorList>
            <consortium name="DOE Joint Genome Institute"/>
            <person name="Zeiner C.A."/>
            <person name="Purvine S.O."/>
            <person name="Zink E.M."/>
            <person name="Wu S."/>
            <person name="Pasa-Tolic L."/>
            <person name="Chaput D.L."/>
            <person name="Haridas S."/>
            <person name="Grigoriev I.V."/>
            <person name="Santelli C.M."/>
            <person name="Hansel C.M."/>
        </authorList>
    </citation>
    <scope>NUCLEOTIDE SEQUENCE [LARGE SCALE GENOMIC DNA]</scope>
    <source>
        <strain evidence="5 6">SRC1lrK2f</strain>
    </source>
</reference>
<organism evidence="5 6">
    <name type="scientific">Alternaria alternata</name>
    <name type="common">Alternaria rot fungus</name>
    <name type="synonym">Torula alternata</name>
    <dbReference type="NCBI Taxonomy" id="5599"/>
    <lineage>
        <taxon>Eukaryota</taxon>
        <taxon>Fungi</taxon>
        <taxon>Dikarya</taxon>
        <taxon>Ascomycota</taxon>
        <taxon>Pezizomycotina</taxon>
        <taxon>Dothideomycetes</taxon>
        <taxon>Pleosporomycetidae</taxon>
        <taxon>Pleosporales</taxon>
        <taxon>Pleosporineae</taxon>
        <taxon>Pleosporaceae</taxon>
        <taxon>Alternaria</taxon>
        <taxon>Alternaria sect. Alternaria</taxon>
        <taxon>Alternaria alternata complex</taxon>
    </lineage>
</organism>